<dbReference type="SUPFAM" id="SSF54001">
    <property type="entry name" value="Cysteine proteinases"/>
    <property type="match status" value="1"/>
</dbReference>
<feature type="transmembrane region" description="Helical" evidence="2">
    <location>
        <begin position="620"/>
        <end position="641"/>
    </location>
</feature>
<name>A0A9X3A1W2_9PSEU</name>
<keyword evidence="2" id="KW-0472">Membrane</keyword>
<feature type="domain" description="Transglutaminase-like" evidence="3">
    <location>
        <begin position="486"/>
        <end position="555"/>
    </location>
</feature>
<evidence type="ECO:0000313" key="4">
    <source>
        <dbReference type="EMBL" id="MCS7478363.1"/>
    </source>
</evidence>
<proteinExistence type="predicted"/>
<comment type="caution">
    <text evidence="4">The sequence shown here is derived from an EMBL/GenBank/DDBJ whole genome shotgun (WGS) entry which is preliminary data.</text>
</comment>
<evidence type="ECO:0000256" key="2">
    <source>
        <dbReference type="SAM" id="Phobius"/>
    </source>
</evidence>
<protein>
    <submittedName>
        <fullName evidence="4">DUF3488 and transglutaminase-like domain-containing protein</fullName>
    </submittedName>
</protein>
<evidence type="ECO:0000313" key="5">
    <source>
        <dbReference type="Proteomes" id="UP001141259"/>
    </source>
</evidence>
<dbReference type="Pfam" id="PF01841">
    <property type="entry name" value="Transglut_core"/>
    <property type="match status" value="1"/>
</dbReference>
<dbReference type="RefSeq" id="WP_259623854.1">
    <property type="nucleotide sequence ID" value="NZ_JANYMP010000006.1"/>
</dbReference>
<dbReference type="InterPro" id="IPR052901">
    <property type="entry name" value="Bact_TGase-like"/>
</dbReference>
<dbReference type="PANTHER" id="PTHR42736">
    <property type="entry name" value="PROTEIN-GLUTAMINE GAMMA-GLUTAMYLTRANSFERASE"/>
    <property type="match status" value="1"/>
</dbReference>
<keyword evidence="2" id="KW-0812">Transmembrane</keyword>
<keyword evidence="2" id="KW-1133">Transmembrane helix</keyword>
<dbReference type="EMBL" id="JANYMP010000006">
    <property type="protein sequence ID" value="MCS7478363.1"/>
    <property type="molecule type" value="Genomic_DNA"/>
</dbReference>
<feature type="transmembrane region" description="Helical" evidence="2">
    <location>
        <begin position="661"/>
        <end position="680"/>
    </location>
</feature>
<keyword evidence="5" id="KW-1185">Reference proteome</keyword>
<dbReference type="AlphaFoldDB" id="A0A9X3A1W2"/>
<feature type="transmembrane region" description="Helical" evidence="2">
    <location>
        <begin position="187"/>
        <end position="205"/>
    </location>
</feature>
<reference evidence="4" key="1">
    <citation type="submission" date="2022-08" db="EMBL/GenBank/DDBJ databases">
        <authorList>
            <person name="Tistechok S."/>
            <person name="Samborskyy M."/>
            <person name="Roman I."/>
        </authorList>
    </citation>
    <scope>NUCLEOTIDE SEQUENCE</scope>
    <source>
        <strain evidence="4">DSM 103496</strain>
    </source>
</reference>
<dbReference type="InterPro" id="IPR038765">
    <property type="entry name" value="Papain-like_cys_pep_sf"/>
</dbReference>
<feature type="transmembrane region" description="Helical" evidence="2">
    <location>
        <begin position="54"/>
        <end position="75"/>
    </location>
</feature>
<accession>A0A9X3A1W2</accession>
<dbReference type="Proteomes" id="UP001141259">
    <property type="component" value="Unassembled WGS sequence"/>
</dbReference>
<evidence type="ECO:0000259" key="3">
    <source>
        <dbReference type="SMART" id="SM00460"/>
    </source>
</evidence>
<feature type="region of interest" description="Disordered" evidence="1">
    <location>
        <begin position="317"/>
        <end position="345"/>
    </location>
</feature>
<sequence length="826" mass="86032">MAGAFQQRPPVAAPPGRPAAVGGDWTGSVTPAVAALAVVCSATALSGVVTGGLWIFYVLIAVAVVTGTGLLLRAVKLPAPLVGIGQIFALLCLLVTLFTRTGFLVVLPGPDSLNDLWTVLGNSISEVQTGVPPVAESPAMRCLIMLAMGLVAVLVDTLAVGAAAPAASGLVLLCVFAVPASLADEMLPLWTFVLGAAAFALLLVVDGQHRHEAWRGRMSGTGGSSSGGAATAVAGMAVVIALFAGATFTLIGTVGRLPGTGTAAGGGADGLGLKPLTELRGMLSQGETREMFHVRGLPDSAYLRAMTLQQYDPASGEWSVGGALSEGSPANGDLPPQPGDPGDGKTTKVEIDPVGWNDVWLPVYGKPRKIENTDGTWRFDNARGMIYSLKKHKVGPYTLETVLENPSADELRRANGSAEGVDPVYFKIDGIDPSITTLARSITQNEGTKFDKATALYKYFTDGTNGFKYSTKTEGDSNADALVDFVVNSKTGFCQQYSAAMAVMARSIGLPARVAIGFTGGYPTEDYKTITSLDAHAWVEVYFAGHGWMTFDPTPLTDGRGVIPSYIGGTGDDGQAQAPDAGDESSSAAASSAVTSSSAAPVTDTQDLAGTAPVEVTPGWHWIALVVSGGLAALLTALLLLMPRVGALATFNRLPLARPGVAAAAAVCWALTATLLIALFSWWLAVPLFLLAVAASPAVVRAVRRHNRLQSIAGLGAQAANAAWEELIAESVDRGTRIPPTETVRVAARRMARAHNLDEQGRDGLRSVVGAIERSWYSDRAEADPQLPKAVEDVRRSLSRNAPLALRAKVLPRSVLQPTVPDESDD</sequence>
<evidence type="ECO:0000256" key="1">
    <source>
        <dbReference type="SAM" id="MobiDB-lite"/>
    </source>
</evidence>
<dbReference type="Gene3D" id="3.10.620.30">
    <property type="match status" value="1"/>
</dbReference>
<feature type="transmembrane region" description="Helical" evidence="2">
    <location>
        <begin position="226"/>
        <end position="251"/>
    </location>
</feature>
<dbReference type="InterPro" id="IPR021878">
    <property type="entry name" value="TgpA_N"/>
</dbReference>
<organism evidence="4 5">
    <name type="scientific">Umezawaea endophytica</name>
    <dbReference type="NCBI Taxonomy" id="1654476"/>
    <lineage>
        <taxon>Bacteria</taxon>
        <taxon>Bacillati</taxon>
        <taxon>Actinomycetota</taxon>
        <taxon>Actinomycetes</taxon>
        <taxon>Pseudonocardiales</taxon>
        <taxon>Pseudonocardiaceae</taxon>
        <taxon>Umezawaea</taxon>
    </lineage>
</organism>
<gene>
    <name evidence="4" type="ORF">NZH93_15995</name>
</gene>
<dbReference type="PANTHER" id="PTHR42736:SF1">
    <property type="entry name" value="PROTEIN-GLUTAMINE GAMMA-GLUTAMYLTRANSFERASE"/>
    <property type="match status" value="1"/>
</dbReference>
<dbReference type="Pfam" id="PF11992">
    <property type="entry name" value="TgpA_N"/>
    <property type="match status" value="1"/>
</dbReference>
<feature type="transmembrane region" description="Helical" evidence="2">
    <location>
        <begin position="87"/>
        <end position="107"/>
    </location>
</feature>
<dbReference type="InterPro" id="IPR002931">
    <property type="entry name" value="Transglutaminase-like"/>
</dbReference>
<dbReference type="SMART" id="SM00460">
    <property type="entry name" value="TGc"/>
    <property type="match status" value="1"/>
</dbReference>
<feature type="transmembrane region" description="Helical" evidence="2">
    <location>
        <begin position="686"/>
        <end position="703"/>
    </location>
</feature>